<sequence length="243" mass="24868">MRTTSADLHTLTGAYAVNALSEFERTAFETHLPGCESCAVEVAELTATAARLGAAVDSPPPPHLRARVLAAAAETRQVPPETARTAVRAPRTDFRRWAGGLAAAACLVAAAFVTVQVTDSADERRLAQLSSEYSRFSDLLSSPDAKLISGTAPNGATGTAVVSASRDEALFLARDLPAAPGGHTYQLWLIGDDGPRSAGLLAAGSSPVVVTGLIGAREVALTVEPDGGSPGPTTPPVMAMALA</sequence>
<evidence type="ECO:0000256" key="3">
    <source>
        <dbReference type="ARBA" id="ARBA00022475"/>
    </source>
</evidence>
<dbReference type="PANTHER" id="PTHR37461:SF1">
    <property type="entry name" value="ANTI-SIGMA-K FACTOR RSKA"/>
    <property type="match status" value="1"/>
</dbReference>
<evidence type="ECO:0000256" key="10">
    <source>
        <dbReference type="ARBA" id="ARBA00030803"/>
    </source>
</evidence>
<feature type="domain" description="Anti-sigma K factor RskA C-terminal" evidence="12">
    <location>
        <begin position="101"/>
        <end position="237"/>
    </location>
</feature>
<evidence type="ECO:0000259" key="12">
    <source>
        <dbReference type="Pfam" id="PF10099"/>
    </source>
</evidence>
<evidence type="ECO:0000313" key="13">
    <source>
        <dbReference type="EMBL" id="SDP20475.1"/>
    </source>
</evidence>
<dbReference type="STRING" id="641025.SAMN05421507_1063"/>
<evidence type="ECO:0000256" key="2">
    <source>
        <dbReference type="ARBA" id="ARBA00004236"/>
    </source>
</evidence>
<feature type="transmembrane region" description="Helical" evidence="11">
    <location>
        <begin position="97"/>
        <end position="115"/>
    </location>
</feature>
<dbReference type="EMBL" id="FNIX01000006">
    <property type="protein sequence ID" value="SDP20475.1"/>
    <property type="molecule type" value="Genomic_DNA"/>
</dbReference>
<evidence type="ECO:0000256" key="9">
    <source>
        <dbReference type="ARBA" id="ARBA00029829"/>
    </source>
</evidence>
<evidence type="ECO:0000256" key="4">
    <source>
        <dbReference type="ARBA" id="ARBA00022692"/>
    </source>
</evidence>
<keyword evidence="14" id="KW-1185">Reference proteome</keyword>
<keyword evidence="6" id="KW-0805">Transcription regulation</keyword>
<dbReference type="RefSeq" id="WP_090098246.1">
    <property type="nucleotide sequence ID" value="NZ_FNIX01000006.1"/>
</dbReference>
<keyword evidence="5 11" id="KW-1133">Transmembrane helix</keyword>
<dbReference type="Proteomes" id="UP000199691">
    <property type="component" value="Unassembled WGS sequence"/>
</dbReference>
<dbReference type="InterPro" id="IPR018764">
    <property type="entry name" value="RskA_C"/>
</dbReference>
<evidence type="ECO:0000256" key="5">
    <source>
        <dbReference type="ARBA" id="ARBA00022989"/>
    </source>
</evidence>
<evidence type="ECO:0000256" key="6">
    <source>
        <dbReference type="ARBA" id="ARBA00023015"/>
    </source>
</evidence>
<keyword evidence="4 11" id="KW-0812">Transmembrane</keyword>
<gene>
    <name evidence="13" type="ORF">SAMN05421507_1063</name>
</gene>
<dbReference type="InterPro" id="IPR041916">
    <property type="entry name" value="Anti_sigma_zinc_sf"/>
</dbReference>
<dbReference type="Gene3D" id="1.10.10.1320">
    <property type="entry name" value="Anti-sigma factor, zinc-finger domain"/>
    <property type="match status" value="1"/>
</dbReference>
<dbReference type="OrthoDB" id="153510at2"/>
<keyword evidence="3" id="KW-1003">Cell membrane</keyword>
<dbReference type="GO" id="GO:0006417">
    <property type="term" value="P:regulation of translation"/>
    <property type="evidence" value="ECO:0007669"/>
    <property type="project" value="TreeGrafter"/>
</dbReference>
<proteinExistence type="predicted"/>
<dbReference type="AlphaFoldDB" id="A0A1H0QTM3"/>
<keyword evidence="8" id="KW-0804">Transcription</keyword>
<evidence type="ECO:0000256" key="8">
    <source>
        <dbReference type="ARBA" id="ARBA00023163"/>
    </source>
</evidence>
<evidence type="ECO:0000313" key="14">
    <source>
        <dbReference type="Proteomes" id="UP000199691"/>
    </source>
</evidence>
<reference evidence="14" key="1">
    <citation type="submission" date="2016-10" db="EMBL/GenBank/DDBJ databases">
        <authorList>
            <person name="Varghese N."/>
            <person name="Submissions S."/>
        </authorList>
    </citation>
    <scope>NUCLEOTIDE SEQUENCE [LARGE SCALE GENOMIC DNA]</scope>
    <source>
        <strain evidence="14">CGMCC 4.6609</strain>
    </source>
</reference>
<dbReference type="Pfam" id="PF10099">
    <property type="entry name" value="RskA_C"/>
    <property type="match status" value="1"/>
</dbReference>
<dbReference type="GO" id="GO:0016989">
    <property type="term" value="F:sigma factor antagonist activity"/>
    <property type="evidence" value="ECO:0007669"/>
    <property type="project" value="TreeGrafter"/>
</dbReference>
<accession>A0A1H0QTM3</accession>
<dbReference type="InterPro" id="IPR051474">
    <property type="entry name" value="Anti-sigma-K/W_factor"/>
</dbReference>
<organism evidence="13 14">
    <name type="scientific">Lentzea jiangxiensis</name>
    <dbReference type="NCBI Taxonomy" id="641025"/>
    <lineage>
        <taxon>Bacteria</taxon>
        <taxon>Bacillati</taxon>
        <taxon>Actinomycetota</taxon>
        <taxon>Actinomycetes</taxon>
        <taxon>Pseudonocardiales</taxon>
        <taxon>Pseudonocardiaceae</taxon>
        <taxon>Lentzea</taxon>
    </lineage>
</organism>
<evidence type="ECO:0000256" key="11">
    <source>
        <dbReference type="SAM" id="Phobius"/>
    </source>
</evidence>
<comment type="subcellular location">
    <subcellularLocation>
        <location evidence="2">Cell membrane</location>
    </subcellularLocation>
    <subcellularLocation>
        <location evidence="1">Membrane</location>
        <topology evidence="1">Single-pass membrane protein</topology>
    </subcellularLocation>
</comment>
<evidence type="ECO:0000256" key="1">
    <source>
        <dbReference type="ARBA" id="ARBA00004167"/>
    </source>
</evidence>
<evidence type="ECO:0000256" key="7">
    <source>
        <dbReference type="ARBA" id="ARBA00023136"/>
    </source>
</evidence>
<protein>
    <recommendedName>
        <fullName evidence="10">Regulator of SigK</fullName>
    </recommendedName>
    <alternativeName>
        <fullName evidence="9">Sigma-K anti-sigma factor RskA</fullName>
    </alternativeName>
</protein>
<name>A0A1H0QTM3_9PSEU</name>
<dbReference type="GO" id="GO:0005886">
    <property type="term" value="C:plasma membrane"/>
    <property type="evidence" value="ECO:0007669"/>
    <property type="project" value="UniProtKB-SubCell"/>
</dbReference>
<keyword evidence="7 11" id="KW-0472">Membrane</keyword>
<dbReference type="PANTHER" id="PTHR37461">
    <property type="entry name" value="ANTI-SIGMA-K FACTOR RSKA"/>
    <property type="match status" value="1"/>
</dbReference>